<dbReference type="Proteomes" id="UP000030746">
    <property type="component" value="Unassembled WGS sequence"/>
</dbReference>
<dbReference type="GO" id="GO:0006434">
    <property type="term" value="P:seryl-tRNA aminoacylation"/>
    <property type="evidence" value="ECO:0007669"/>
    <property type="project" value="InterPro"/>
</dbReference>
<keyword evidence="5" id="KW-0067">ATP-binding</keyword>
<dbReference type="InterPro" id="IPR006195">
    <property type="entry name" value="aa-tRNA-synth_II"/>
</dbReference>
<dbReference type="InterPro" id="IPR045864">
    <property type="entry name" value="aa-tRNA-synth_II/BPL/LPL"/>
</dbReference>
<dbReference type="RefSeq" id="XP_009057243.1">
    <property type="nucleotide sequence ID" value="XM_009058995.1"/>
</dbReference>
<dbReference type="FunFam" id="3.30.930.10:FF:000078">
    <property type="entry name" value="Seryl-tRNA synthetase"/>
    <property type="match status" value="1"/>
</dbReference>
<dbReference type="EC" id="6.1.1.11" evidence="2"/>
<dbReference type="STRING" id="225164.V4AA45"/>
<evidence type="ECO:0000256" key="3">
    <source>
        <dbReference type="ARBA" id="ARBA00022598"/>
    </source>
</evidence>
<dbReference type="OrthoDB" id="10264585at2759"/>
<sequence length="466" mass="53999">MNSSFRKIFVQYLRLYKTCSKARIIQTPCHGCRHHYSTSPLHSTSENNPREWQTHFKGPQPEFDWQYLCDPNNTAAIEENIKYRKGMGDIRKVTSLWKKYNEESEASHKDRIWKDLIKEASDIPNTHHPDSPIGEEENSRLVETVGEPTRFNFKPRTVVRIGEKLDILRTDNVNFSTGIRTYYFKDELVDLEMALIKFTLNTLKQHGFHVISVPDLIYAPVIEACGFKTTGENQVYKLNDNFYQDVCLAGTAEMSLAGFMSDEKLTTENLPTKLTAVSRCFRREASDAKEEQGIYRVHQFTKIEMFGVTENDKGTESEELLQHFLDIEKSLFSQLGLHFRILEMSTECLGAPAYRKYDMETWMPGKHFWGEISSASNCTDYQSRRLGIKYTDINGNYRHAHTVNGTACAIPRMIMAILEQFQTKDWNVNIPEVLQPYMNNKTQLTGPQNKHPTKWIKFKKLKNITS</sequence>
<evidence type="ECO:0000256" key="5">
    <source>
        <dbReference type="ARBA" id="ARBA00022840"/>
    </source>
</evidence>
<comment type="similarity">
    <text evidence="1">Belongs to the class-II aminoacyl-tRNA synthetase family. Type-1 seryl-tRNA synthetase subfamily.</text>
</comment>
<dbReference type="GeneID" id="20246682"/>
<dbReference type="PRINTS" id="PR00981">
    <property type="entry name" value="TRNASYNTHSER"/>
</dbReference>
<dbReference type="InterPro" id="IPR002314">
    <property type="entry name" value="aa-tRNA-synt_IIb"/>
</dbReference>
<dbReference type="NCBIfam" id="TIGR00414">
    <property type="entry name" value="serS"/>
    <property type="match status" value="1"/>
</dbReference>
<evidence type="ECO:0000259" key="8">
    <source>
        <dbReference type="PROSITE" id="PS50862"/>
    </source>
</evidence>
<proteinExistence type="inferred from homology"/>
<evidence type="ECO:0000256" key="2">
    <source>
        <dbReference type="ARBA" id="ARBA00012840"/>
    </source>
</evidence>
<dbReference type="Gene3D" id="3.30.930.10">
    <property type="entry name" value="Bira Bifunctional Protein, Domain 2"/>
    <property type="match status" value="1"/>
</dbReference>
<evidence type="ECO:0000313" key="10">
    <source>
        <dbReference type="Proteomes" id="UP000030746"/>
    </source>
</evidence>
<dbReference type="KEGG" id="lgi:LOTGIDRAFT_217090"/>
<evidence type="ECO:0000256" key="1">
    <source>
        <dbReference type="ARBA" id="ARBA00010728"/>
    </source>
</evidence>
<evidence type="ECO:0000256" key="7">
    <source>
        <dbReference type="ARBA" id="ARBA00031113"/>
    </source>
</evidence>
<keyword evidence="3" id="KW-0436">Ligase</keyword>
<dbReference type="InterPro" id="IPR002317">
    <property type="entry name" value="Ser-tRNA-ligase_type_1"/>
</dbReference>
<dbReference type="GO" id="GO:0004828">
    <property type="term" value="F:serine-tRNA ligase activity"/>
    <property type="evidence" value="ECO:0007669"/>
    <property type="project" value="UniProtKB-EC"/>
</dbReference>
<dbReference type="GO" id="GO:0005524">
    <property type="term" value="F:ATP binding"/>
    <property type="evidence" value="ECO:0007669"/>
    <property type="project" value="UniProtKB-KW"/>
</dbReference>
<dbReference type="EMBL" id="KB202163">
    <property type="protein sequence ID" value="ESO91930.1"/>
    <property type="molecule type" value="Genomic_DNA"/>
</dbReference>
<dbReference type="PROSITE" id="PS50862">
    <property type="entry name" value="AA_TRNA_LIGASE_II"/>
    <property type="match status" value="1"/>
</dbReference>
<protein>
    <recommendedName>
        <fullName evidence="2">serine--tRNA ligase</fullName>
        <ecNumber evidence="2">6.1.1.11</ecNumber>
    </recommendedName>
    <alternativeName>
        <fullName evidence="7">Seryl-tRNA synthetase</fullName>
    </alternativeName>
</protein>
<dbReference type="PANTHER" id="PTHR11778">
    <property type="entry name" value="SERYL-TRNA SYNTHETASE"/>
    <property type="match status" value="1"/>
</dbReference>
<dbReference type="CTD" id="20246682"/>
<dbReference type="OMA" id="PLNACGE"/>
<evidence type="ECO:0000256" key="4">
    <source>
        <dbReference type="ARBA" id="ARBA00022741"/>
    </source>
</evidence>
<dbReference type="Pfam" id="PF00587">
    <property type="entry name" value="tRNA-synt_2b"/>
    <property type="match status" value="1"/>
</dbReference>
<accession>V4AA45</accession>
<dbReference type="HOGENOM" id="CLU_023797_4_0_1"/>
<feature type="domain" description="Aminoacyl-transfer RNA synthetases class-II family profile" evidence="8">
    <location>
        <begin position="195"/>
        <end position="431"/>
    </location>
</feature>
<name>V4AA45_LOTGI</name>
<dbReference type="SUPFAM" id="SSF55681">
    <property type="entry name" value="Class II aaRS and biotin synthetases"/>
    <property type="match status" value="1"/>
</dbReference>
<evidence type="ECO:0000256" key="6">
    <source>
        <dbReference type="ARBA" id="ARBA00023146"/>
    </source>
</evidence>
<keyword evidence="4" id="KW-0547">Nucleotide-binding</keyword>
<organism evidence="9 10">
    <name type="scientific">Lottia gigantea</name>
    <name type="common">Giant owl limpet</name>
    <dbReference type="NCBI Taxonomy" id="225164"/>
    <lineage>
        <taxon>Eukaryota</taxon>
        <taxon>Metazoa</taxon>
        <taxon>Spiralia</taxon>
        <taxon>Lophotrochozoa</taxon>
        <taxon>Mollusca</taxon>
        <taxon>Gastropoda</taxon>
        <taxon>Patellogastropoda</taxon>
        <taxon>Lottioidea</taxon>
        <taxon>Lottiidae</taxon>
        <taxon>Lottia</taxon>
    </lineage>
</organism>
<reference evidence="9 10" key="1">
    <citation type="journal article" date="2013" name="Nature">
        <title>Insights into bilaterian evolution from three spiralian genomes.</title>
        <authorList>
            <person name="Simakov O."/>
            <person name="Marletaz F."/>
            <person name="Cho S.J."/>
            <person name="Edsinger-Gonzales E."/>
            <person name="Havlak P."/>
            <person name="Hellsten U."/>
            <person name="Kuo D.H."/>
            <person name="Larsson T."/>
            <person name="Lv J."/>
            <person name="Arendt D."/>
            <person name="Savage R."/>
            <person name="Osoegawa K."/>
            <person name="de Jong P."/>
            <person name="Grimwood J."/>
            <person name="Chapman J.A."/>
            <person name="Shapiro H."/>
            <person name="Aerts A."/>
            <person name="Otillar R.P."/>
            <person name="Terry A.Y."/>
            <person name="Boore J.L."/>
            <person name="Grigoriev I.V."/>
            <person name="Lindberg D.R."/>
            <person name="Seaver E.C."/>
            <person name="Weisblat D.A."/>
            <person name="Putnam N.H."/>
            <person name="Rokhsar D.S."/>
        </authorList>
    </citation>
    <scope>NUCLEOTIDE SEQUENCE [LARGE SCALE GENOMIC DNA]</scope>
</reference>
<dbReference type="AlphaFoldDB" id="V4AA45"/>
<keyword evidence="10" id="KW-1185">Reference proteome</keyword>
<keyword evidence="6" id="KW-0030">Aminoacyl-tRNA synthetase</keyword>
<evidence type="ECO:0000313" key="9">
    <source>
        <dbReference type="EMBL" id="ESO91930.1"/>
    </source>
</evidence>
<gene>
    <name evidence="9" type="ORF">LOTGIDRAFT_217090</name>
</gene>